<proteinExistence type="inferred from homology"/>
<evidence type="ECO:0000256" key="5">
    <source>
        <dbReference type="ARBA" id="ARBA00023002"/>
    </source>
</evidence>
<evidence type="ECO:0000313" key="8">
    <source>
        <dbReference type="Proteomes" id="UP000295818"/>
    </source>
</evidence>
<organism evidence="7 8">
    <name type="scientific">Kribbella orskensis</name>
    <dbReference type="NCBI Taxonomy" id="2512216"/>
    <lineage>
        <taxon>Bacteria</taxon>
        <taxon>Bacillati</taxon>
        <taxon>Actinomycetota</taxon>
        <taxon>Actinomycetes</taxon>
        <taxon>Propionibacteriales</taxon>
        <taxon>Kribbellaceae</taxon>
        <taxon>Kribbella</taxon>
    </lineage>
</organism>
<keyword evidence="3" id="KW-0285">Flavoprotein</keyword>
<dbReference type="InterPro" id="IPR016167">
    <property type="entry name" value="FAD-bd_PCMH_sub1"/>
</dbReference>
<reference evidence="7 8" key="1">
    <citation type="journal article" date="2015" name="Stand. Genomic Sci.">
        <title>Genomic Encyclopedia of Bacterial and Archaeal Type Strains, Phase III: the genomes of soil and plant-associated and newly described type strains.</title>
        <authorList>
            <person name="Whitman W.B."/>
            <person name="Woyke T."/>
            <person name="Klenk H.P."/>
            <person name="Zhou Y."/>
            <person name="Lilburn T.G."/>
            <person name="Beck B.J."/>
            <person name="De Vos P."/>
            <person name="Vandamme P."/>
            <person name="Eisen J.A."/>
            <person name="Garrity G."/>
            <person name="Hugenholtz P."/>
            <person name="Kyrpides N.C."/>
        </authorList>
    </citation>
    <scope>NUCLEOTIDE SEQUENCE [LARGE SCALE GENOMIC DNA]</scope>
    <source>
        <strain evidence="7 8">VKM Ac-2538</strain>
    </source>
</reference>
<dbReference type="PANTHER" id="PTHR42973:SF39">
    <property type="entry name" value="FAD-BINDING PCMH-TYPE DOMAIN-CONTAINING PROTEIN"/>
    <property type="match status" value="1"/>
</dbReference>
<dbReference type="Pfam" id="PF08031">
    <property type="entry name" value="BBE"/>
    <property type="match status" value="1"/>
</dbReference>
<dbReference type="InterPro" id="IPR050416">
    <property type="entry name" value="FAD-linked_Oxidoreductase"/>
</dbReference>
<evidence type="ECO:0000256" key="2">
    <source>
        <dbReference type="ARBA" id="ARBA00005466"/>
    </source>
</evidence>
<dbReference type="Gene3D" id="3.30.43.10">
    <property type="entry name" value="Uridine Diphospho-n-acetylenolpyruvylglucosamine Reductase, domain 2"/>
    <property type="match status" value="1"/>
</dbReference>
<keyword evidence="4" id="KW-0274">FAD</keyword>
<dbReference type="SUPFAM" id="SSF56176">
    <property type="entry name" value="FAD-binding/transporter-associated domain-like"/>
    <property type="match status" value="1"/>
</dbReference>
<sequence>MEIDGFRGQLITADDADYDTARAVWNGAVDRRPRLIARCSGTGDAATAVRFARDHDLEIAVRGGGHGVAGTAVCDDGIVIDLSAMRAVWVDPAGRMARVQGGALWGDVDHETQAHGLATTGGIIGHTGVAGVTLGGGLGFLMRKYGLAVDNLLATEVVTADGSIIQSSADEHDDLFWALRGGGGNFGVVTSFQFALHALGPTVMAGPVFWAAEDTTNALRFYRDFVAEAPDELGTVIRLGTVPPLQVIPEELHWRPAMAVICCYVGAVDDGERAVRALKRFGSPLVDLLAPTPYAAFQGGLDDHVPHGWHYYWKATNLAGLTDDAIAVIADHAYTANSPRSYAAMFHMGGAVTRVPHDGTAYAGRDVAYNIVIDGAWLPEESEKVAATETAWTRGFLEALGPHRGDGVYVNFLDADDGASRVREAYGDHTYQRLAEVKAKYDPDNAFHHNKNIPPG</sequence>
<dbReference type="Proteomes" id="UP000295818">
    <property type="component" value="Unassembled WGS sequence"/>
</dbReference>
<dbReference type="PROSITE" id="PS51387">
    <property type="entry name" value="FAD_PCMH"/>
    <property type="match status" value="1"/>
</dbReference>
<dbReference type="EMBL" id="SLWM01000021">
    <property type="protein sequence ID" value="TCO14032.1"/>
    <property type="molecule type" value="Genomic_DNA"/>
</dbReference>
<evidence type="ECO:0000256" key="3">
    <source>
        <dbReference type="ARBA" id="ARBA00022630"/>
    </source>
</evidence>
<name>A0ABY2BCY7_9ACTN</name>
<dbReference type="Gene3D" id="3.40.462.20">
    <property type="match status" value="1"/>
</dbReference>
<comment type="cofactor">
    <cofactor evidence="1">
        <name>FAD</name>
        <dbReference type="ChEBI" id="CHEBI:57692"/>
    </cofactor>
</comment>
<dbReference type="Gene3D" id="3.30.465.10">
    <property type="match status" value="1"/>
</dbReference>
<evidence type="ECO:0000256" key="4">
    <source>
        <dbReference type="ARBA" id="ARBA00022827"/>
    </source>
</evidence>
<feature type="domain" description="FAD-binding PCMH-type" evidence="6">
    <location>
        <begin position="29"/>
        <end position="199"/>
    </location>
</feature>
<evidence type="ECO:0000259" key="6">
    <source>
        <dbReference type="PROSITE" id="PS51387"/>
    </source>
</evidence>
<dbReference type="InterPro" id="IPR016169">
    <property type="entry name" value="FAD-bd_PCMH_sub2"/>
</dbReference>
<comment type="caution">
    <text evidence="7">The sequence shown here is derived from an EMBL/GenBank/DDBJ whole genome shotgun (WGS) entry which is preliminary data.</text>
</comment>
<evidence type="ECO:0000313" key="7">
    <source>
        <dbReference type="EMBL" id="TCO14032.1"/>
    </source>
</evidence>
<evidence type="ECO:0000256" key="1">
    <source>
        <dbReference type="ARBA" id="ARBA00001974"/>
    </source>
</evidence>
<dbReference type="InterPro" id="IPR016166">
    <property type="entry name" value="FAD-bd_PCMH"/>
</dbReference>
<accession>A0ABY2BCY7</accession>
<dbReference type="Pfam" id="PF01565">
    <property type="entry name" value="FAD_binding_4"/>
    <property type="match status" value="1"/>
</dbReference>
<protein>
    <submittedName>
        <fullName evidence="7">FAD/FMN-containing dehydrogenase</fullName>
    </submittedName>
</protein>
<comment type="similarity">
    <text evidence="2">Belongs to the oxygen-dependent FAD-linked oxidoreductase family.</text>
</comment>
<keyword evidence="5" id="KW-0560">Oxidoreductase</keyword>
<dbReference type="InterPro" id="IPR006094">
    <property type="entry name" value="Oxid_FAD_bind_N"/>
</dbReference>
<keyword evidence="8" id="KW-1185">Reference proteome</keyword>
<dbReference type="PANTHER" id="PTHR42973">
    <property type="entry name" value="BINDING OXIDOREDUCTASE, PUTATIVE (AFU_ORTHOLOGUE AFUA_1G17690)-RELATED"/>
    <property type="match status" value="1"/>
</dbReference>
<gene>
    <name evidence="7" type="ORF">EV644_121112</name>
</gene>
<dbReference type="InterPro" id="IPR036318">
    <property type="entry name" value="FAD-bd_PCMH-like_sf"/>
</dbReference>
<dbReference type="InterPro" id="IPR012951">
    <property type="entry name" value="BBE"/>
</dbReference>